<reference evidence="1" key="1">
    <citation type="submission" date="2022-04" db="EMBL/GenBank/DDBJ databases">
        <title>Genome of the entomopathogenic fungus Entomophthora muscae.</title>
        <authorList>
            <person name="Elya C."/>
            <person name="Lovett B.R."/>
            <person name="Lee E."/>
            <person name="Macias A.M."/>
            <person name="Hajek A.E."/>
            <person name="De Bivort B.L."/>
            <person name="Kasson M.T."/>
            <person name="De Fine Licht H.H."/>
            <person name="Stajich J.E."/>
        </authorList>
    </citation>
    <scope>NUCLEOTIDE SEQUENCE</scope>
    <source>
        <strain evidence="1">Berkeley</strain>
    </source>
</reference>
<dbReference type="EMBL" id="QTSX02004366">
    <property type="protein sequence ID" value="KAJ9065238.1"/>
    <property type="molecule type" value="Genomic_DNA"/>
</dbReference>
<feature type="non-terminal residue" evidence="1">
    <location>
        <position position="1"/>
    </location>
</feature>
<proteinExistence type="predicted"/>
<sequence>RYNVHAKVFRWMMTVYPIVTALTGFQVANLVPYLAKILPHLLGLYINSDIYQEEKEN</sequence>
<protein>
    <submittedName>
        <fullName evidence="1">Uncharacterized protein</fullName>
    </submittedName>
</protein>
<keyword evidence="2" id="KW-1185">Reference proteome</keyword>
<evidence type="ECO:0000313" key="2">
    <source>
        <dbReference type="Proteomes" id="UP001165960"/>
    </source>
</evidence>
<gene>
    <name evidence="1" type="ORF">DSO57_1021694</name>
</gene>
<comment type="caution">
    <text evidence="1">The sequence shown here is derived from an EMBL/GenBank/DDBJ whole genome shotgun (WGS) entry which is preliminary data.</text>
</comment>
<dbReference type="Proteomes" id="UP001165960">
    <property type="component" value="Unassembled WGS sequence"/>
</dbReference>
<accession>A0ACC2SSB3</accession>
<name>A0ACC2SSB3_9FUNG</name>
<evidence type="ECO:0000313" key="1">
    <source>
        <dbReference type="EMBL" id="KAJ9065238.1"/>
    </source>
</evidence>
<organism evidence="1 2">
    <name type="scientific">Entomophthora muscae</name>
    <dbReference type="NCBI Taxonomy" id="34485"/>
    <lineage>
        <taxon>Eukaryota</taxon>
        <taxon>Fungi</taxon>
        <taxon>Fungi incertae sedis</taxon>
        <taxon>Zoopagomycota</taxon>
        <taxon>Entomophthoromycotina</taxon>
        <taxon>Entomophthoromycetes</taxon>
        <taxon>Entomophthorales</taxon>
        <taxon>Entomophthoraceae</taxon>
        <taxon>Entomophthora</taxon>
    </lineage>
</organism>